<organism evidence="3">
    <name type="scientific">Fagus sylvatica</name>
    <name type="common">Beechnut</name>
    <dbReference type="NCBI Taxonomy" id="28930"/>
    <lineage>
        <taxon>Eukaryota</taxon>
        <taxon>Viridiplantae</taxon>
        <taxon>Streptophyta</taxon>
        <taxon>Embryophyta</taxon>
        <taxon>Tracheophyta</taxon>
        <taxon>Spermatophyta</taxon>
        <taxon>Magnoliopsida</taxon>
        <taxon>eudicotyledons</taxon>
        <taxon>Gunneridae</taxon>
        <taxon>Pentapetalae</taxon>
        <taxon>rosids</taxon>
        <taxon>fabids</taxon>
        <taxon>Fagales</taxon>
        <taxon>Fagaceae</taxon>
        <taxon>Fagus</taxon>
    </lineage>
</organism>
<evidence type="ECO:0000313" key="3">
    <source>
        <dbReference type="EMBL" id="SPC81622.1"/>
    </source>
</evidence>
<keyword evidence="2" id="KW-0472">Membrane</keyword>
<feature type="compositionally biased region" description="Pro residues" evidence="1">
    <location>
        <begin position="10"/>
        <end position="43"/>
    </location>
</feature>
<protein>
    <submittedName>
        <fullName evidence="3">Uncharacterized protein</fullName>
    </submittedName>
</protein>
<feature type="region of interest" description="Disordered" evidence="1">
    <location>
        <begin position="1"/>
        <end position="56"/>
    </location>
</feature>
<sequence length="188" mass="20459">MNCPSCLPQLPLPPPSNVPPLLYPPPPPLSSTPPPPLSSTPPTPRRRTPRSSKGRWYKSNVATGSAISLSSVSFVGVFVVIYRQFFKPEKDEDLTVSGTIKVSGKVSITISPPTPPPSPPTPIPCCDSCASDCTPSRRTCHDSYVQGSCTQAYPVEWNAHQAAMGVTEHVNEEYYIEPAEYMWSKLCD</sequence>
<accession>A0A2N9F3B8</accession>
<dbReference type="EMBL" id="OIVN01000526">
    <property type="protein sequence ID" value="SPC81622.1"/>
    <property type="molecule type" value="Genomic_DNA"/>
</dbReference>
<keyword evidence="2" id="KW-0812">Transmembrane</keyword>
<reference evidence="3" key="1">
    <citation type="submission" date="2018-02" db="EMBL/GenBank/DDBJ databases">
        <authorList>
            <person name="Cohen D.B."/>
            <person name="Kent A.D."/>
        </authorList>
    </citation>
    <scope>NUCLEOTIDE SEQUENCE</scope>
</reference>
<feature type="transmembrane region" description="Helical" evidence="2">
    <location>
        <begin position="61"/>
        <end position="82"/>
    </location>
</feature>
<gene>
    <name evidence="3" type="ORF">FSB_LOCUS9504</name>
</gene>
<feature type="compositionally biased region" description="Basic residues" evidence="1">
    <location>
        <begin position="44"/>
        <end position="56"/>
    </location>
</feature>
<dbReference type="AlphaFoldDB" id="A0A2N9F3B8"/>
<proteinExistence type="predicted"/>
<name>A0A2N9F3B8_FAGSY</name>
<keyword evidence="2" id="KW-1133">Transmembrane helix</keyword>
<dbReference type="PRINTS" id="PR01217">
    <property type="entry name" value="PRICHEXTENSN"/>
</dbReference>
<evidence type="ECO:0000256" key="1">
    <source>
        <dbReference type="SAM" id="MobiDB-lite"/>
    </source>
</evidence>
<evidence type="ECO:0000256" key="2">
    <source>
        <dbReference type="SAM" id="Phobius"/>
    </source>
</evidence>